<dbReference type="PANTHER" id="PTHR10694">
    <property type="entry name" value="LYSINE-SPECIFIC DEMETHYLASE"/>
    <property type="match status" value="1"/>
</dbReference>
<reference evidence="16" key="1">
    <citation type="submission" date="2023-07" db="EMBL/GenBank/DDBJ databases">
        <authorList>
            <consortium name="CYATHOMIX"/>
        </authorList>
    </citation>
    <scope>NUCLEOTIDE SEQUENCE</scope>
    <source>
        <strain evidence="16">N/A</strain>
    </source>
</reference>
<dbReference type="InterPro" id="IPR003347">
    <property type="entry name" value="JmjC_dom"/>
</dbReference>
<dbReference type="InterPro" id="IPR034732">
    <property type="entry name" value="EPHD"/>
</dbReference>
<dbReference type="SMART" id="SM00249">
    <property type="entry name" value="PHD"/>
    <property type="match status" value="2"/>
</dbReference>
<dbReference type="Gene3D" id="2.30.30.140">
    <property type="match status" value="1"/>
</dbReference>
<dbReference type="EC" id="1.14.11.66" evidence="3"/>
<dbReference type="PROSITE" id="PS51805">
    <property type="entry name" value="EPHD"/>
    <property type="match status" value="1"/>
</dbReference>
<keyword evidence="5" id="KW-0677">Repeat</keyword>
<dbReference type="GO" id="GO:0005634">
    <property type="term" value="C:nucleus"/>
    <property type="evidence" value="ECO:0007669"/>
    <property type="project" value="UniProtKB-SubCell"/>
</dbReference>
<evidence type="ECO:0000256" key="8">
    <source>
        <dbReference type="ARBA" id="ARBA00022853"/>
    </source>
</evidence>
<evidence type="ECO:0000256" key="2">
    <source>
        <dbReference type="ARBA" id="ARBA00009711"/>
    </source>
</evidence>
<keyword evidence="17" id="KW-1185">Reference proteome</keyword>
<dbReference type="InterPro" id="IPR019787">
    <property type="entry name" value="Znf_PHD-finger"/>
</dbReference>
<dbReference type="SUPFAM" id="SSF63748">
    <property type="entry name" value="Tudor/PWWP/MBT"/>
    <property type="match status" value="1"/>
</dbReference>
<feature type="region of interest" description="Disordered" evidence="12">
    <location>
        <begin position="1"/>
        <end position="21"/>
    </location>
</feature>
<dbReference type="Pfam" id="PF02373">
    <property type="entry name" value="JmjC"/>
    <property type="match status" value="1"/>
</dbReference>
<dbReference type="InterPro" id="IPR011011">
    <property type="entry name" value="Znf_FYVE_PHD"/>
</dbReference>
<dbReference type="GO" id="GO:0000785">
    <property type="term" value="C:chromatin"/>
    <property type="evidence" value="ECO:0007669"/>
    <property type="project" value="TreeGrafter"/>
</dbReference>
<evidence type="ECO:0000259" key="13">
    <source>
        <dbReference type="PROSITE" id="PS51183"/>
    </source>
</evidence>
<dbReference type="Pfam" id="PF18104">
    <property type="entry name" value="Tudor_2"/>
    <property type="match status" value="1"/>
</dbReference>
<comment type="subcellular location">
    <subcellularLocation>
        <location evidence="1">Nucleus</location>
    </subcellularLocation>
</comment>
<dbReference type="Proteomes" id="UP001176961">
    <property type="component" value="Unassembled WGS sequence"/>
</dbReference>
<dbReference type="SUPFAM" id="SSF51197">
    <property type="entry name" value="Clavaminate synthase-like"/>
    <property type="match status" value="1"/>
</dbReference>
<dbReference type="GO" id="GO:0008270">
    <property type="term" value="F:zinc ion binding"/>
    <property type="evidence" value="ECO:0007669"/>
    <property type="project" value="UniProtKB-KW"/>
</dbReference>
<evidence type="ECO:0000256" key="3">
    <source>
        <dbReference type="ARBA" id="ARBA00012900"/>
    </source>
</evidence>
<evidence type="ECO:0000313" key="17">
    <source>
        <dbReference type="Proteomes" id="UP001176961"/>
    </source>
</evidence>
<dbReference type="SMART" id="SM00545">
    <property type="entry name" value="JmjN"/>
    <property type="match status" value="1"/>
</dbReference>
<dbReference type="Gene3D" id="2.60.120.650">
    <property type="entry name" value="Cupin"/>
    <property type="match status" value="1"/>
</dbReference>
<evidence type="ECO:0000259" key="14">
    <source>
        <dbReference type="PROSITE" id="PS51184"/>
    </source>
</evidence>
<dbReference type="InterPro" id="IPR019786">
    <property type="entry name" value="Zinc_finger_PHD-type_CS"/>
</dbReference>
<accession>A0AA36HAF0</accession>
<dbReference type="Gene3D" id="3.10.330.70">
    <property type="match status" value="1"/>
</dbReference>
<feature type="domain" description="JmjC" evidence="14">
    <location>
        <begin position="161"/>
        <end position="336"/>
    </location>
</feature>
<dbReference type="InterPro" id="IPR003349">
    <property type="entry name" value="JmjN"/>
</dbReference>
<feature type="region of interest" description="Disordered" evidence="12">
    <location>
        <begin position="389"/>
        <end position="416"/>
    </location>
</feature>
<evidence type="ECO:0000256" key="10">
    <source>
        <dbReference type="ARBA" id="ARBA00023242"/>
    </source>
</evidence>
<dbReference type="Pfam" id="PF02375">
    <property type="entry name" value="JmjN"/>
    <property type="match status" value="1"/>
</dbReference>
<dbReference type="GO" id="GO:0010468">
    <property type="term" value="P:regulation of gene expression"/>
    <property type="evidence" value="ECO:0007669"/>
    <property type="project" value="TreeGrafter"/>
</dbReference>
<evidence type="ECO:0000256" key="7">
    <source>
        <dbReference type="ARBA" id="ARBA00022833"/>
    </source>
</evidence>
<evidence type="ECO:0000259" key="15">
    <source>
        <dbReference type="PROSITE" id="PS51805"/>
    </source>
</evidence>
<dbReference type="GO" id="GO:0140684">
    <property type="term" value="F:histone H3K9me2/H3K9me3 demethylase activity"/>
    <property type="evidence" value="ECO:0007669"/>
    <property type="project" value="UniProtKB-EC"/>
</dbReference>
<dbReference type="SMART" id="SM00558">
    <property type="entry name" value="JmjC"/>
    <property type="match status" value="1"/>
</dbReference>
<dbReference type="Gene3D" id="3.30.40.10">
    <property type="entry name" value="Zinc/RING finger domain, C3HC4 (zinc finger)"/>
    <property type="match status" value="1"/>
</dbReference>
<dbReference type="InterPro" id="IPR013083">
    <property type="entry name" value="Znf_RING/FYVE/PHD"/>
</dbReference>
<dbReference type="InterPro" id="IPR001965">
    <property type="entry name" value="Znf_PHD"/>
</dbReference>
<keyword evidence="10" id="KW-0539">Nucleus</keyword>
<keyword evidence="9" id="KW-0560">Oxidoreductase</keyword>
<dbReference type="AlphaFoldDB" id="A0AA36HAF0"/>
<dbReference type="InterPro" id="IPR040477">
    <property type="entry name" value="KDM4-like_Tudor"/>
</dbReference>
<evidence type="ECO:0000256" key="9">
    <source>
        <dbReference type="ARBA" id="ARBA00022964"/>
    </source>
</evidence>
<evidence type="ECO:0000256" key="1">
    <source>
        <dbReference type="ARBA" id="ARBA00004123"/>
    </source>
</evidence>
<organism evidence="16 17">
    <name type="scientific">Cylicocyclus nassatus</name>
    <name type="common">Nematode worm</name>
    <dbReference type="NCBI Taxonomy" id="53992"/>
    <lineage>
        <taxon>Eukaryota</taxon>
        <taxon>Metazoa</taxon>
        <taxon>Ecdysozoa</taxon>
        <taxon>Nematoda</taxon>
        <taxon>Chromadorea</taxon>
        <taxon>Rhabditida</taxon>
        <taxon>Rhabditina</taxon>
        <taxon>Rhabditomorpha</taxon>
        <taxon>Strongyloidea</taxon>
        <taxon>Strongylidae</taxon>
        <taxon>Cylicocyclus</taxon>
    </lineage>
</organism>
<feature type="domain" description="JmjN" evidence="13">
    <location>
        <begin position="31"/>
        <end position="74"/>
    </location>
</feature>
<dbReference type="PROSITE" id="PS01359">
    <property type="entry name" value="ZF_PHD_1"/>
    <property type="match status" value="1"/>
</dbReference>
<dbReference type="Pfam" id="PF13831">
    <property type="entry name" value="PHD_2"/>
    <property type="match status" value="1"/>
</dbReference>
<comment type="caution">
    <text evidence="16">The sequence shown here is derived from an EMBL/GenBank/DDBJ whole genome shotgun (WGS) entry which is preliminary data.</text>
</comment>
<dbReference type="PROSITE" id="PS51184">
    <property type="entry name" value="JMJC"/>
    <property type="match status" value="1"/>
</dbReference>
<keyword evidence="7" id="KW-0862">Zinc</keyword>
<dbReference type="GO" id="GO:0051864">
    <property type="term" value="F:histone H3K36 demethylase activity"/>
    <property type="evidence" value="ECO:0007669"/>
    <property type="project" value="TreeGrafter"/>
</dbReference>
<protein>
    <recommendedName>
        <fullName evidence="3">[histone H3]-trimethyl-L-lysine(9) demethylase</fullName>
        <ecNumber evidence="3">1.14.11.66</ecNumber>
    </recommendedName>
</protein>
<feature type="compositionally biased region" description="Basic residues" evidence="12">
    <location>
        <begin position="390"/>
        <end position="403"/>
    </location>
</feature>
<comment type="catalytic activity">
    <reaction evidence="11">
        <text>N(6),N(6),N(6)-trimethyl-L-lysyl(9)-[histone H3] + 2 2-oxoglutarate + 2 O2 = N(6)-methyl-L-lysyl(9)-[histone H3] + 2 formaldehyde + 2 succinate + 2 CO2</text>
        <dbReference type="Rhea" id="RHEA:60200"/>
        <dbReference type="Rhea" id="RHEA-COMP:15538"/>
        <dbReference type="Rhea" id="RHEA-COMP:15542"/>
        <dbReference type="ChEBI" id="CHEBI:15379"/>
        <dbReference type="ChEBI" id="CHEBI:16526"/>
        <dbReference type="ChEBI" id="CHEBI:16810"/>
        <dbReference type="ChEBI" id="CHEBI:16842"/>
        <dbReference type="ChEBI" id="CHEBI:30031"/>
        <dbReference type="ChEBI" id="CHEBI:61929"/>
        <dbReference type="ChEBI" id="CHEBI:61961"/>
        <dbReference type="EC" id="1.14.11.66"/>
    </reaction>
</comment>
<keyword evidence="4" id="KW-0479">Metal-binding</keyword>
<sequence length="838" mass="96340">MTLYADGGEIPFPSRRSHPPHIPTGTPGFEIFTFYPTYDEFKDFKGYIQKIEAVGAHRRSGICKIVPPEGWSPRPSKKKFNYKDEQVEHFLIQSPVKETIQRQSFAVLKTNNVYKKAMTAGEFRRLATSAKYRNPHPELQGKALEDYYFKTMVNSHPIYGADTEGSFYDENVPEFNMKRLGTILDETKELTGGKEIRGVTTVYLYFGMYGASFAWHVEDMELYSINYLHYGAPKYWFAVPPEAATRFERLMRQQFPTYDRHCKAFMRHKSFSVLPTLLDMHRIPYGTMMQHPNEFIITFPHGYHMGFNLGYNIAESTNFATDRWIDFGKNAVLCKCRSDTVEIDMTPYMQKYRRDDFEKWYSYWYMPKATPCFDSAQCRKRRKDEYGTIRHTRHSTSYRKRRRRTDDDFTGGSSSSDEFISLHTPLPPSQLSPSILRASWKNNISLLWANESVNFFAEKAFNQSAARSWPHCAVCQYFQPLHMSSFSREIPRKSARLTFGFCFAKDERRLPAVDLSEDMLITCSNCGVTVHPSCYGGPTNFTDEWRCLRCRDFDDVAIRGRSCHLCELRGGALLPCRAGADISAFVHTICAIFNRRTVFNDAGSPTCCYTHPPPKQTSPNGILKYLPREYVLAMGDVYESSRYQCDLCGISREGLVRCSACDEDEDPILAHVTCARQAGFLFERRNYPQITAMVCDRHQKCEDGPLMDVDLGDTVIAWIDGGACVRQGTVERLVLRTLLTVDFEDGSVSDNALASDIVLCSCIRRKRCSDGQHQPGSRVKVRWNDGELYDGYYRCTMKVVEYTVVFRDGTSARLPRSDIYGEADAVPQEVRRRLRKFD</sequence>
<evidence type="ECO:0000256" key="4">
    <source>
        <dbReference type="ARBA" id="ARBA00022723"/>
    </source>
</evidence>
<evidence type="ECO:0000256" key="5">
    <source>
        <dbReference type="ARBA" id="ARBA00022737"/>
    </source>
</evidence>
<dbReference type="EMBL" id="CATQJL010000316">
    <property type="protein sequence ID" value="CAJ0606627.1"/>
    <property type="molecule type" value="Genomic_DNA"/>
</dbReference>
<keyword evidence="6" id="KW-0863">Zinc-finger</keyword>
<dbReference type="SUPFAM" id="SSF57903">
    <property type="entry name" value="FYVE/PHD zinc finger"/>
    <property type="match status" value="1"/>
</dbReference>
<feature type="domain" description="PHD-type" evidence="15">
    <location>
        <begin position="560"/>
        <end position="699"/>
    </location>
</feature>
<dbReference type="PROSITE" id="PS51183">
    <property type="entry name" value="JMJN"/>
    <property type="match status" value="1"/>
</dbReference>
<evidence type="ECO:0000256" key="11">
    <source>
        <dbReference type="ARBA" id="ARBA00049349"/>
    </source>
</evidence>
<evidence type="ECO:0000256" key="12">
    <source>
        <dbReference type="SAM" id="MobiDB-lite"/>
    </source>
</evidence>
<gene>
    <name evidence="16" type="ORF">CYNAS_LOCUS18610</name>
</gene>
<name>A0AA36HAF0_CYLNA</name>
<proteinExistence type="inferred from homology"/>
<evidence type="ECO:0000313" key="16">
    <source>
        <dbReference type="EMBL" id="CAJ0606627.1"/>
    </source>
</evidence>
<dbReference type="CDD" id="cd20392">
    <property type="entry name" value="Tudor_JMJD2_rpt2"/>
    <property type="match status" value="1"/>
</dbReference>
<keyword evidence="9" id="KW-0223">Dioxygenase</keyword>
<dbReference type="PANTHER" id="PTHR10694:SF129">
    <property type="entry name" value="LYSINE-SPECIFIC DEMETHYLASE 4B-RELATED"/>
    <property type="match status" value="1"/>
</dbReference>
<comment type="similarity">
    <text evidence="2">Belongs to the JHDM3 histone demethylase family.</text>
</comment>
<keyword evidence="8" id="KW-0156">Chromatin regulator</keyword>
<evidence type="ECO:0000256" key="6">
    <source>
        <dbReference type="ARBA" id="ARBA00022771"/>
    </source>
</evidence>